<dbReference type="EMBL" id="JBJQND010000012">
    <property type="protein sequence ID" value="KAL3859405.1"/>
    <property type="molecule type" value="Genomic_DNA"/>
</dbReference>
<sequence>MYCTPRALIPEMFRLTGSHHGSLNPPINYCQSWAVVDPNFYLYFLQYQCYHQQNKITHKMVALSSMIRVILHEQLKYKDTALNLLAYCLKEDGFLVQSEAVLSKSLKMKNHHNAAKWQIAHLVNVAFRLLCGIH</sequence>
<gene>
    <name evidence="1" type="ORF">ACJMK2_009628</name>
</gene>
<evidence type="ECO:0000313" key="2">
    <source>
        <dbReference type="Proteomes" id="UP001634394"/>
    </source>
</evidence>
<proteinExistence type="predicted"/>
<dbReference type="AlphaFoldDB" id="A0ABD3VFV7"/>
<dbReference type="Proteomes" id="UP001634394">
    <property type="component" value="Unassembled WGS sequence"/>
</dbReference>
<protein>
    <submittedName>
        <fullName evidence="1">Uncharacterized protein</fullName>
    </submittedName>
</protein>
<keyword evidence="2" id="KW-1185">Reference proteome</keyword>
<reference evidence="1 2" key="1">
    <citation type="submission" date="2024-11" db="EMBL/GenBank/DDBJ databases">
        <title>Chromosome-level genome assembly of the freshwater bivalve Anodonta woodiana.</title>
        <authorList>
            <person name="Chen X."/>
        </authorList>
    </citation>
    <scope>NUCLEOTIDE SEQUENCE [LARGE SCALE GENOMIC DNA]</scope>
    <source>
        <strain evidence="1">MN2024</strain>
        <tissue evidence="1">Gills</tissue>
    </source>
</reference>
<accession>A0ABD3VFV7</accession>
<comment type="caution">
    <text evidence="1">The sequence shown here is derived from an EMBL/GenBank/DDBJ whole genome shotgun (WGS) entry which is preliminary data.</text>
</comment>
<name>A0ABD3VFV7_SINWO</name>
<organism evidence="1 2">
    <name type="scientific">Sinanodonta woodiana</name>
    <name type="common">Chinese pond mussel</name>
    <name type="synonym">Anodonta woodiana</name>
    <dbReference type="NCBI Taxonomy" id="1069815"/>
    <lineage>
        <taxon>Eukaryota</taxon>
        <taxon>Metazoa</taxon>
        <taxon>Spiralia</taxon>
        <taxon>Lophotrochozoa</taxon>
        <taxon>Mollusca</taxon>
        <taxon>Bivalvia</taxon>
        <taxon>Autobranchia</taxon>
        <taxon>Heteroconchia</taxon>
        <taxon>Palaeoheterodonta</taxon>
        <taxon>Unionida</taxon>
        <taxon>Unionoidea</taxon>
        <taxon>Unionidae</taxon>
        <taxon>Unioninae</taxon>
        <taxon>Sinanodonta</taxon>
    </lineage>
</organism>
<evidence type="ECO:0000313" key="1">
    <source>
        <dbReference type="EMBL" id="KAL3859405.1"/>
    </source>
</evidence>